<accession>A0ABS1U2F5</accession>
<reference evidence="1 2" key="1">
    <citation type="submission" date="2021-01" db="EMBL/GenBank/DDBJ databases">
        <title>Belnapia mucosa sp. nov. and Belnapia arida sp. nov., isolated from the Tabernas Desert (Almeria, Spain).</title>
        <authorList>
            <person name="Molina-Menor E."/>
            <person name="Vidal-Verdu A."/>
            <person name="Calonge A."/>
            <person name="Satari L."/>
            <person name="Pereto J."/>
            <person name="Porcar M."/>
        </authorList>
    </citation>
    <scope>NUCLEOTIDE SEQUENCE [LARGE SCALE GENOMIC DNA]</scope>
    <source>
        <strain evidence="1 2">T18</strain>
    </source>
</reference>
<gene>
    <name evidence="1" type="ORF">JMJ56_12575</name>
</gene>
<evidence type="ECO:0000313" key="1">
    <source>
        <dbReference type="EMBL" id="MBL6078846.1"/>
    </source>
</evidence>
<protein>
    <submittedName>
        <fullName evidence="1">Uncharacterized protein</fullName>
    </submittedName>
</protein>
<organism evidence="1 2">
    <name type="scientific">Belnapia arida</name>
    <dbReference type="NCBI Taxonomy" id="2804533"/>
    <lineage>
        <taxon>Bacteria</taxon>
        <taxon>Pseudomonadati</taxon>
        <taxon>Pseudomonadota</taxon>
        <taxon>Alphaproteobacteria</taxon>
        <taxon>Acetobacterales</taxon>
        <taxon>Roseomonadaceae</taxon>
        <taxon>Belnapia</taxon>
    </lineage>
</organism>
<dbReference type="RefSeq" id="WP_202832112.1">
    <property type="nucleotide sequence ID" value="NZ_JAETWB010000004.1"/>
</dbReference>
<dbReference type="Proteomes" id="UP000660885">
    <property type="component" value="Unassembled WGS sequence"/>
</dbReference>
<keyword evidence="2" id="KW-1185">Reference proteome</keyword>
<evidence type="ECO:0000313" key="2">
    <source>
        <dbReference type="Proteomes" id="UP000660885"/>
    </source>
</evidence>
<comment type="caution">
    <text evidence="1">The sequence shown here is derived from an EMBL/GenBank/DDBJ whole genome shotgun (WGS) entry which is preliminary data.</text>
</comment>
<proteinExistence type="predicted"/>
<sequence length="207" mass="21917">MPSPITLRINGETTIAYIVRFKPSHTEGPPDGGHSDCILPGGAPVGYFGTDAVGGKGIVFSYATYLTQRRHYVTLANARTEPCISTMLVLDVGRRRAEAFRDAWLSMRAKTDGFTIAGNNCSTHASRACYAAGLISTHEVDGIDTPNNLYDQIVSESPAAWKSYSGYLDFKPIGSGADPLMLPYAVTLDATVVPTIGGPRGGGGSTL</sequence>
<dbReference type="EMBL" id="JAETWB010000004">
    <property type="protein sequence ID" value="MBL6078846.1"/>
    <property type="molecule type" value="Genomic_DNA"/>
</dbReference>
<name>A0ABS1U2F5_9PROT</name>